<keyword evidence="2" id="KW-1134">Transmembrane beta strand</keyword>
<dbReference type="NCBIfam" id="TIGR01845">
    <property type="entry name" value="outer_NodT"/>
    <property type="match status" value="1"/>
</dbReference>
<keyword evidence="2" id="KW-0732">Signal</keyword>
<comment type="caution">
    <text evidence="3">The sequence shown here is derived from an EMBL/GenBank/DDBJ whole genome shotgun (WGS) entry which is preliminary data.</text>
</comment>
<feature type="chain" id="PRO_5044959012" evidence="2">
    <location>
        <begin position="22"/>
        <end position="484"/>
    </location>
</feature>
<dbReference type="Proteomes" id="UP001596114">
    <property type="component" value="Unassembled WGS sequence"/>
</dbReference>
<dbReference type="InterPro" id="IPR010131">
    <property type="entry name" value="MdtP/NodT-like"/>
</dbReference>
<feature type="signal peptide" evidence="2">
    <location>
        <begin position="1"/>
        <end position="21"/>
    </location>
</feature>
<gene>
    <name evidence="3" type="ORF">ACFPPA_17575</name>
</gene>
<organism evidence="3 4">
    <name type="scientific">Rhodanobacter ginsengisoli</name>
    <dbReference type="NCBI Taxonomy" id="418646"/>
    <lineage>
        <taxon>Bacteria</taxon>
        <taxon>Pseudomonadati</taxon>
        <taxon>Pseudomonadota</taxon>
        <taxon>Gammaproteobacteria</taxon>
        <taxon>Lysobacterales</taxon>
        <taxon>Rhodanobacteraceae</taxon>
        <taxon>Rhodanobacter</taxon>
    </lineage>
</organism>
<dbReference type="PANTHER" id="PTHR30203:SF25">
    <property type="entry name" value="OUTER MEMBRANE PROTEIN-RELATED"/>
    <property type="match status" value="1"/>
</dbReference>
<dbReference type="Gene3D" id="1.20.1600.10">
    <property type="entry name" value="Outer membrane efflux proteins (OEP)"/>
    <property type="match status" value="1"/>
</dbReference>
<evidence type="ECO:0000256" key="2">
    <source>
        <dbReference type="RuleBase" id="RU362097"/>
    </source>
</evidence>
<protein>
    <submittedName>
        <fullName evidence="3">Efflux transporter outer membrane subunit</fullName>
    </submittedName>
</protein>
<dbReference type="EMBL" id="JBHSNF010000005">
    <property type="protein sequence ID" value="MFC5527557.1"/>
    <property type="molecule type" value="Genomic_DNA"/>
</dbReference>
<comment type="subcellular location">
    <subcellularLocation>
        <location evidence="2">Cell outer membrane</location>
        <topology evidence="2">Lipid-anchor</topology>
    </subcellularLocation>
</comment>
<dbReference type="PROSITE" id="PS51257">
    <property type="entry name" value="PROKAR_LIPOPROTEIN"/>
    <property type="match status" value="1"/>
</dbReference>
<dbReference type="InterPro" id="IPR003423">
    <property type="entry name" value="OMP_efflux"/>
</dbReference>
<keyword evidence="4" id="KW-1185">Reference proteome</keyword>
<dbReference type="Pfam" id="PF02321">
    <property type="entry name" value="OEP"/>
    <property type="match status" value="2"/>
</dbReference>
<dbReference type="SUPFAM" id="SSF56954">
    <property type="entry name" value="Outer membrane efflux proteins (OEP)"/>
    <property type="match status" value="1"/>
</dbReference>
<reference evidence="4" key="1">
    <citation type="journal article" date="2019" name="Int. J. Syst. Evol. Microbiol.">
        <title>The Global Catalogue of Microorganisms (GCM) 10K type strain sequencing project: providing services to taxonomists for standard genome sequencing and annotation.</title>
        <authorList>
            <consortium name="The Broad Institute Genomics Platform"/>
            <consortium name="The Broad Institute Genome Sequencing Center for Infectious Disease"/>
            <person name="Wu L."/>
            <person name="Ma J."/>
        </authorList>
    </citation>
    <scope>NUCLEOTIDE SEQUENCE [LARGE SCALE GENOMIC DNA]</scope>
    <source>
        <strain evidence="4">CGMCC 1.16619</strain>
    </source>
</reference>
<keyword evidence="2" id="KW-0472">Membrane</keyword>
<accession>A0ABW0QTT7</accession>
<dbReference type="PANTHER" id="PTHR30203">
    <property type="entry name" value="OUTER MEMBRANE CATION EFFLUX PROTEIN"/>
    <property type="match status" value="1"/>
</dbReference>
<evidence type="ECO:0000256" key="1">
    <source>
        <dbReference type="ARBA" id="ARBA00007613"/>
    </source>
</evidence>
<dbReference type="Gene3D" id="2.20.200.10">
    <property type="entry name" value="Outer membrane efflux proteins (OEP)"/>
    <property type="match status" value="1"/>
</dbReference>
<name>A0ABW0QTT7_9GAMM</name>
<evidence type="ECO:0000313" key="4">
    <source>
        <dbReference type="Proteomes" id="UP001596114"/>
    </source>
</evidence>
<comment type="similarity">
    <text evidence="1 2">Belongs to the outer membrane factor (OMF) (TC 1.B.17) family.</text>
</comment>
<dbReference type="RefSeq" id="WP_377322286.1">
    <property type="nucleotide sequence ID" value="NZ_JBHSNF010000005.1"/>
</dbReference>
<sequence>MKSLLKIAALSAALVTALVLAGCASVGPDYHAVKPAAPQLQGLDPAQESTARFQAAWWKQFNDPTLDALIQHAAANNLDLRIAVARLHESRALLSGAKSDRLPTIDTDLNYTRSRGQQPGFSSRRSTVTTYQAGFDASWELDIFGGVRRSVEAAGADLGASEAALHDAQVSLLAEVARNYFELRGSQLRLDIARRDIENLHQTVHLTEVRQQLGAGSEQDVASAKARLSAVQAQLPLLQTQVSAGEYRLAVLLGERPGELDVDVSPKGFAPIAVNLPIGDAGDVLARRPDVQIAEREYAAATARIGVAKADFFPHVTLGGFLGFLSGRSNDFGSPSTRAWSLAPSISWPGLNIQRVRANLHASEARTDAAQANYRQAVLLAIEDVDNAVTGFNQQRVRVDHLIEQGTQSKRAADLARVRYQEGETGFLELLDAERTQLAAEDDLAQAEAAINTRAVALYKALGGGWQACGDEHCSAVAGADAAP</sequence>
<proteinExistence type="inferred from homology"/>
<evidence type="ECO:0000313" key="3">
    <source>
        <dbReference type="EMBL" id="MFC5527557.1"/>
    </source>
</evidence>
<keyword evidence="2" id="KW-0564">Palmitate</keyword>
<keyword evidence="2" id="KW-0449">Lipoprotein</keyword>
<keyword evidence="2" id="KW-0812">Transmembrane</keyword>